<name>A0A0E9X536_ANGAN</name>
<dbReference type="EMBL" id="GBXM01010996">
    <property type="protein sequence ID" value="JAH97581.1"/>
    <property type="molecule type" value="Transcribed_RNA"/>
</dbReference>
<evidence type="ECO:0000313" key="1">
    <source>
        <dbReference type="EMBL" id="JAH97581.1"/>
    </source>
</evidence>
<sequence length="60" mass="6997">MIVCIVIDTYFVCFCVCVRVHCQLAQMVLTVLSEQFAAQFKMTRNFQNRISFDPLLFCVL</sequence>
<dbReference type="AlphaFoldDB" id="A0A0E9X536"/>
<reference evidence="1" key="1">
    <citation type="submission" date="2014-11" db="EMBL/GenBank/DDBJ databases">
        <authorList>
            <person name="Amaro Gonzalez C."/>
        </authorList>
    </citation>
    <scope>NUCLEOTIDE SEQUENCE</scope>
</reference>
<reference evidence="1" key="2">
    <citation type="journal article" date="2015" name="Fish Shellfish Immunol.">
        <title>Early steps in the European eel (Anguilla anguilla)-Vibrio vulnificus interaction in the gills: Role of the RtxA13 toxin.</title>
        <authorList>
            <person name="Callol A."/>
            <person name="Pajuelo D."/>
            <person name="Ebbesson L."/>
            <person name="Teles M."/>
            <person name="MacKenzie S."/>
            <person name="Amaro C."/>
        </authorList>
    </citation>
    <scope>NUCLEOTIDE SEQUENCE</scope>
</reference>
<organism evidence="1">
    <name type="scientific">Anguilla anguilla</name>
    <name type="common">European freshwater eel</name>
    <name type="synonym">Muraena anguilla</name>
    <dbReference type="NCBI Taxonomy" id="7936"/>
    <lineage>
        <taxon>Eukaryota</taxon>
        <taxon>Metazoa</taxon>
        <taxon>Chordata</taxon>
        <taxon>Craniata</taxon>
        <taxon>Vertebrata</taxon>
        <taxon>Euteleostomi</taxon>
        <taxon>Actinopterygii</taxon>
        <taxon>Neopterygii</taxon>
        <taxon>Teleostei</taxon>
        <taxon>Anguilliformes</taxon>
        <taxon>Anguillidae</taxon>
        <taxon>Anguilla</taxon>
    </lineage>
</organism>
<protein>
    <submittedName>
        <fullName evidence="1">Uncharacterized protein</fullName>
    </submittedName>
</protein>
<accession>A0A0E9X536</accession>
<proteinExistence type="predicted"/>